<dbReference type="AlphaFoldDB" id="A0A2P2PHV8"/>
<dbReference type="EMBL" id="GGEC01073856">
    <property type="protein sequence ID" value="MBX54340.1"/>
    <property type="molecule type" value="Transcribed_RNA"/>
</dbReference>
<reference evidence="1" key="1">
    <citation type="submission" date="2018-02" db="EMBL/GenBank/DDBJ databases">
        <title>Rhizophora mucronata_Transcriptome.</title>
        <authorList>
            <person name="Meera S.P."/>
            <person name="Sreeshan A."/>
            <person name="Augustine A."/>
        </authorList>
    </citation>
    <scope>NUCLEOTIDE SEQUENCE</scope>
    <source>
        <tissue evidence="1">Leaf</tissue>
    </source>
</reference>
<organism evidence="1">
    <name type="scientific">Rhizophora mucronata</name>
    <name type="common">Asiatic mangrove</name>
    <dbReference type="NCBI Taxonomy" id="61149"/>
    <lineage>
        <taxon>Eukaryota</taxon>
        <taxon>Viridiplantae</taxon>
        <taxon>Streptophyta</taxon>
        <taxon>Embryophyta</taxon>
        <taxon>Tracheophyta</taxon>
        <taxon>Spermatophyta</taxon>
        <taxon>Magnoliopsida</taxon>
        <taxon>eudicotyledons</taxon>
        <taxon>Gunneridae</taxon>
        <taxon>Pentapetalae</taxon>
        <taxon>rosids</taxon>
        <taxon>fabids</taxon>
        <taxon>Malpighiales</taxon>
        <taxon>Rhizophoraceae</taxon>
        <taxon>Rhizophora</taxon>
    </lineage>
</organism>
<protein>
    <submittedName>
        <fullName evidence="1">Uncharacterized protein</fullName>
    </submittedName>
</protein>
<evidence type="ECO:0000313" key="1">
    <source>
        <dbReference type="EMBL" id="MBX54340.1"/>
    </source>
</evidence>
<proteinExistence type="predicted"/>
<name>A0A2P2PHV8_RHIMU</name>
<sequence length="47" mass="5252">MQDGKKFCNLFSTILQPVYLHDILNGSQRTRMGDIIGLSTCTLTSFS</sequence>
<accession>A0A2P2PHV8</accession>